<dbReference type="PANTHER" id="PTHR12992">
    <property type="entry name" value="NUDIX HYDROLASE"/>
    <property type="match status" value="1"/>
</dbReference>
<sequence>MARAIAARPPRRAEVDPDVPSASVALLVRHGTGGPELLLIRRAERQGDPWSGHMALPGGRSAPGDRDEEATAARETLEEVGIDVERDGRRLGPLDVLTPLSDRAPRITVSPFVFAVPPEAEARPNAEVAQAIWVPLAELAEPGAATEYLHEMGDGTVMSFPAYGARGNVVWGLTHRILTGFLELYARVDDAEQLHEGPG</sequence>
<dbReference type="PANTHER" id="PTHR12992:SF11">
    <property type="entry name" value="MITOCHONDRIAL COENZYME A DIPHOSPHATASE NUDT8"/>
    <property type="match status" value="1"/>
</dbReference>
<dbReference type="SUPFAM" id="SSF55811">
    <property type="entry name" value="Nudix"/>
    <property type="match status" value="1"/>
</dbReference>
<evidence type="ECO:0000256" key="1">
    <source>
        <dbReference type="ARBA" id="ARBA00001936"/>
    </source>
</evidence>
<dbReference type="Gene3D" id="3.90.79.10">
    <property type="entry name" value="Nucleoside Triphosphate Pyrophosphohydrolase"/>
    <property type="match status" value="1"/>
</dbReference>
<keyword evidence="6" id="KW-0464">Manganese</keyword>
<evidence type="ECO:0000256" key="6">
    <source>
        <dbReference type="ARBA" id="ARBA00023211"/>
    </source>
</evidence>
<comment type="cofactor">
    <cofactor evidence="1">
        <name>Mn(2+)</name>
        <dbReference type="ChEBI" id="CHEBI:29035"/>
    </cofactor>
</comment>
<gene>
    <name evidence="9" type="ORF">AVDCRST_MAG68-53</name>
</gene>
<name>A0A6J4K7R1_9BACT</name>
<organism evidence="9">
    <name type="scientific">uncultured Gemmatimonadota bacterium</name>
    <dbReference type="NCBI Taxonomy" id="203437"/>
    <lineage>
        <taxon>Bacteria</taxon>
        <taxon>Pseudomonadati</taxon>
        <taxon>Gemmatimonadota</taxon>
        <taxon>environmental samples</taxon>
    </lineage>
</organism>
<keyword evidence="4" id="KW-0378">Hydrolase</keyword>
<dbReference type="EMBL" id="CADCTW010000006">
    <property type="protein sequence ID" value="CAA9296862.1"/>
    <property type="molecule type" value="Genomic_DNA"/>
</dbReference>
<evidence type="ECO:0000256" key="3">
    <source>
        <dbReference type="ARBA" id="ARBA00022723"/>
    </source>
</evidence>
<evidence type="ECO:0000256" key="2">
    <source>
        <dbReference type="ARBA" id="ARBA00001946"/>
    </source>
</evidence>
<comment type="cofactor">
    <cofactor evidence="2">
        <name>Mg(2+)</name>
        <dbReference type="ChEBI" id="CHEBI:18420"/>
    </cofactor>
</comment>
<evidence type="ECO:0000259" key="8">
    <source>
        <dbReference type="PROSITE" id="PS51462"/>
    </source>
</evidence>
<dbReference type="CDD" id="cd03426">
    <property type="entry name" value="NUDIX_CoAse_Nudt7"/>
    <property type="match status" value="1"/>
</dbReference>
<evidence type="ECO:0000256" key="7">
    <source>
        <dbReference type="SAM" id="MobiDB-lite"/>
    </source>
</evidence>
<keyword evidence="3" id="KW-0479">Metal-binding</keyword>
<dbReference type="PROSITE" id="PS51462">
    <property type="entry name" value="NUDIX"/>
    <property type="match status" value="1"/>
</dbReference>
<feature type="region of interest" description="Disordered" evidence="7">
    <location>
        <begin position="48"/>
        <end position="72"/>
    </location>
</feature>
<dbReference type="InterPro" id="IPR000086">
    <property type="entry name" value="NUDIX_hydrolase_dom"/>
</dbReference>
<reference evidence="9" key="1">
    <citation type="submission" date="2020-02" db="EMBL/GenBank/DDBJ databases">
        <authorList>
            <person name="Meier V. D."/>
        </authorList>
    </citation>
    <scope>NUCLEOTIDE SEQUENCE</scope>
    <source>
        <strain evidence="9">AVDCRST_MAG68</strain>
    </source>
</reference>
<dbReference type="GO" id="GO:0046872">
    <property type="term" value="F:metal ion binding"/>
    <property type="evidence" value="ECO:0007669"/>
    <property type="project" value="UniProtKB-KW"/>
</dbReference>
<proteinExistence type="predicted"/>
<evidence type="ECO:0000256" key="5">
    <source>
        <dbReference type="ARBA" id="ARBA00022842"/>
    </source>
</evidence>
<dbReference type="GO" id="GO:0010945">
    <property type="term" value="F:coenzyme A diphosphatase activity"/>
    <property type="evidence" value="ECO:0007669"/>
    <property type="project" value="InterPro"/>
</dbReference>
<keyword evidence="5" id="KW-0460">Magnesium</keyword>
<protein>
    <recommendedName>
        <fullName evidence="8">Nudix hydrolase domain-containing protein</fullName>
    </recommendedName>
</protein>
<dbReference type="Pfam" id="PF00293">
    <property type="entry name" value="NUDIX"/>
    <property type="match status" value="1"/>
</dbReference>
<evidence type="ECO:0000256" key="4">
    <source>
        <dbReference type="ARBA" id="ARBA00022801"/>
    </source>
</evidence>
<feature type="compositionally biased region" description="Basic and acidic residues" evidence="7">
    <location>
        <begin position="63"/>
        <end position="72"/>
    </location>
</feature>
<dbReference type="InterPro" id="IPR015797">
    <property type="entry name" value="NUDIX_hydrolase-like_dom_sf"/>
</dbReference>
<feature type="domain" description="Nudix hydrolase" evidence="8">
    <location>
        <begin position="17"/>
        <end position="156"/>
    </location>
</feature>
<dbReference type="InterPro" id="IPR045121">
    <property type="entry name" value="CoAse"/>
</dbReference>
<evidence type="ECO:0000313" key="9">
    <source>
        <dbReference type="EMBL" id="CAA9296862.1"/>
    </source>
</evidence>
<accession>A0A6J4K7R1</accession>
<dbReference type="AlphaFoldDB" id="A0A6J4K7R1"/>